<dbReference type="Pfam" id="PF07690">
    <property type="entry name" value="MFS_1"/>
    <property type="match status" value="1"/>
</dbReference>
<evidence type="ECO:0000256" key="1">
    <source>
        <dbReference type="ARBA" id="ARBA00004141"/>
    </source>
</evidence>
<feature type="transmembrane region" description="Helical" evidence="4">
    <location>
        <begin position="182"/>
        <end position="200"/>
    </location>
</feature>
<dbReference type="InterPro" id="IPR036259">
    <property type="entry name" value="MFS_trans_sf"/>
</dbReference>
<feature type="transmembrane region" description="Helical" evidence="4">
    <location>
        <begin position="206"/>
        <end position="231"/>
    </location>
</feature>
<feature type="transmembrane region" description="Helical" evidence="4">
    <location>
        <begin position="402"/>
        <end position="420"/>
    </location>
</feature>
<dbReference type="OrthoDB" id="6499973at2759"/>
<evidence type="ECO:0000256" key="2">
    <source>
        <dbReference type="ARBA" id="ARBA00006727"/>
    </source>
</evidence>
<dbReference type="AlphaFoldDB" id="A0A1Y2DYH4"/>
<evidence type="ECO:0000313" key="5">
    <source>
        <dbReference type="EMBL" id="ORY63695.1"/>
    </source>
</evidence>
<gene>
    <name evidence="5" type="ORF">BCR35DRAFT_326650</name>
</gene>
<dbReference type="Gene3D" id="1.20.1250.20">
    <property type="entry name" value="MFS general substrate transporter like domains"/>
    <property type="match status" value="2"/>
</dbReference>
<dbReference type="PANTHER" id="PTHR11360">
    <property type="entry name" value="MONOCARBOXYLATE TRANSPORTER"/>
    <property type="match status" value="1"/>
</dbReference>
<sequence length="502" mass="52799">MSREELPAARAGALAAPEALLTNLPSLQRSPSPSQRSSITLATASLPAPSASTEQHFTLSEKLSSPTKSQPSDEEQGAGEGGSGDDKDASQDSTAAVGGAPHFPDGGTRAYLAALGGSLVLLSTFGFSNAWGAIQAEFQRNQLRDSPPSSISWIGSLHLCILFACGLPAGRVFDLGYFRYQLAVGSVLWVFGIFMLSLSTQYYQFLLSYSVCMGLALGCVFAPTVSCVGSYFLKKRSLMLGCVAGGAALGAVFLPIAMNRMFPRIGFPNSIRVIGALDAFLLMIANLIMRPRPLPPKKSVQTIPLLLSFLRQPSTWFGCLGAAFVMLGMFVPLFYIQIFAEANGASPVIVNYSLAILNATATCARLCMGLVADRFGIYNTAVPVAFCTGILIFAMLGATSTGGALAFCLLYGWFSGAWVTHMAPSLMSLAQDVSEIGARAGLGFLFVSVACLIGNPIAGALLSATGGYVAPCVFGGCATLVGTGLLTAVRWTQVKRRGHWRV</sequence>
<dbReference type="InterPro" id="IPR050327">
    <property type="entry name" value="Proton-linked_MCT"/>
</dbReference>
<keyword evidence="4" id="KW-0472">Membrane</keyword>
<name>A0A1Y2DYH4_9BASI</name>
<dbReference type="PANTHER" id="PTHR11360:SF234">
    <property type="entry name" value="MFS-TYPE TRANSPORTER DBAD-RELATED"/>
    <property type="match status" value="1"/>
</dbReference>
<feature type="transmembrane region" description="Helical" evidence="4">
    <location>
        <begin position="441"/>
        <end position="462"/>
    </location>
</feature>
<keyword evidence="6" id="KW-1185">Reference proteome</keyword>
<protein>
    <submittedName>
        <fullName evidence="5">Major facilitator superfamily domain-containing protein</fullName>
    </submittedName>
</protein>
<dbReference type="InParanoid" id="A0A1Y2DYH4"/>
<keyword evidence="4" id="KW-0812">Transmembrane</keyword>
<feature type="transmembrane region" description="Helical" evidence="4">
    <location>
        <begin position="151"/>
        <end position="170"/>
    </location>
</feature>
<dbReference type="InterPro" id="IPR011701">
    <property type="entry name" value="MFS"/>
</dbReference>
<comment type="subcellular location">
    <subcellularLocation>
        <location evidence="1">Membrane</location>
        <topology evidence="1">Multi-pass membrane protein</topology>
    </subcellularLocation>
</comment>
<feature type="transmembrane region" description="Helical" evidence="4">
    <location>
        <begin position="375"/>
        <end position="396"/>
    </location>
</feature>
<feature type="compositionally biased region" description="Low complexity" evidence="3">
    <location>
        <begin position="24"/>
        <end position="53"/>
    </location>
</feature>
<dbReference type="EMBL" id="MCGR01000068">
    <property type="protein sequence ID" value="ORY63695.1"/>
    <property type="molecule type" value="Genomic_DNA"/>
</dbReference>
<dbReference type="SUPFAM" id="SSF103473">
    <property type="entry name" value="MFS general substrate transporter"/>
    <property type="match status" value="1"/>
</dbReference>
<dbReference type="GO" id="GO:0016020">
    <property type="term" value="C:membrane"/>
    <property type="evidence" value="ECO:0007669"/>
    <property type="project" value="UniProtKB-SubCell"/>
</dbReference>
<dbReference type="Proteomes" id="UP000193467">
    <property type="component" value="Unassembled WGS sequence"/>
</dbReference>
<proteinExistence type="inferred from homology"/>
<feature type="transmembrane region" description="Helical" evidence="4">
    <location>
        <begin position="468"/>
        <end position="489"/>
    </location>
</feature>
<feature type="transmembrane region" description="Helical" evidence="4">
    <location>
        <begin position="110"/>
        <end position="131"/>
    </location>
</feature>
<evidence type="ECO:0000256" key="3">
    <source>
        <dbReference type="SAM" id="MobiDB-lite"/>
    </source>
</evidence>
<keyword evidence="4" id="KW-1133">Transmembrane helix</keyword>
<accession>A0A1Y2DYH4</accession>
<feature type="transmembrane region" description="Helical" evidence="4">
    <location>
        <begin position="315"/>
        <end position="336"/>
    </location>
</feature>
<feature type="transmembrane region" description="Helical" evidence="4">
    <location>
        <begin position="270"/>
        <end position="289"/>
    </location>
</feature>
<reference evidence="5 6" key="1">
    <citation type="submission" date="2016-07" db="EMBL/GenBank/DDBJ databases">
        <title>Pervasive Adenine N6-methylation of Active Genes in Fungi.</title>
        <authorList>
            <consortium name="DOE Joint Genome Institute"/>
            <person name="Mondo S.J."/>
            <person name="Dannebaum R.O."/>
            <person name="Kuo R.C."/>
            <person name="Labutti K."/>
            <person name="Haridas S."/>
            <person name="Kuo A."/>
            <person name="Salamov A."/>
            <person name="Ahrendt S.R."/>
            <person name="Lipzen A."/>
            <person name="Sullivan W."/>
            <person name="Andreopoulos W.B."/>
            <person name="Clum A."/>
            <person name="Lindquist E."/>
            <person name="Daum C."/>
            <person name="Ramamoorthy G.K."/>
            <person name="Gryganskyi A."/>
            <person name="Culley D."/>
            <person name="Magnuson J.K."/>
            <person name="James T.Y."/>
            <person name="O'Malley M.A."/>
            <person name="Stajich J.E."/>
            <person name="Spatafora J.W."/>
            <person name="Visel A."/>
            <person name="Grigoriev I.V."/>
        </authorList>
    </citation>
    <scope>NUCLEOTIDE SEQUENCE [LARGE SCALE GENOMIC DNA]</scope>
    <source>
        <strain evidence="5 6">62-1032</strain>
    </source>
</reference>
<evidence type="ECO:0000256" key="4">
    <source>
        <dbReference type="SAM" id="Phobius"/>
    </source>
</evidence>
<evidence type="ECO:0000313" key="6">
    <source>
        <dbReference type="Proteomes" id="UP000193467"/>
    </source>
</evidence>
<feature type="region of interest" description="Disordered" evidence="3">
    <location>
        <begin position="24"/>
        <end position="101"/>
    </location>
</feature>
<feature type="compositionally biased region" description="Polar residues" evidence="3">
    <location>
        <begin position="54"/>
        <end position="70"/>
    </location>
</feature>
<comment type="similarity">
    <text evidence="2">Belongs to the major facilitator superfamily. Monocarboxylate porter (TC 2.A.1.13) family.</text>
</comment>
<feature type="transmembrane region" description="Helical" evidence="4">
    <location>
        <begin position="238"/>
        <end position="258"/>
    </location>
</feature>
<comment type="caution">
    <text evidence="5">The sequence shown here is derived from an EMBL/GenBank/DDBJ whole genome shotgun (WGS) entry which is preliminary data.</text>
</comment>
<organism evidence="5 6">
    <name type="scientific">Leucosporidium creatinivorum</name>
    <dbReference type="NCBI Taxonomy" id="106004"/>
    <lineage>
        <taxon>Eukaryota</taxon>
        <taxon>Fungi</taxon>
        <taxon>Dikarya</taxon>
        <taxon>Basidiomycota</taxon>
        <taxon>Pucciniomycotina</taxon>
        <taxon>Microbotryomycetes</taxon>
        <taxon>Leucosporidiales</taxon>
        <taxon>Leucosporidium</taxon>
    </lineage>
</organism>
<dbReference type="GO" id="GO:0022857">
    <property type="term" value="F:transmembrane transporter activity"/>
    <property type="evidence" value="ECO:0007669"/>
    <property type="project" value="InterPro"/>
</dbReference>